<sequence length="118" mass="13019">MPAKEAVAAQRRQPEGFAVRGGFCVHRLQGAGQDARARSTGVARDEDDECRRTHRPLAVRPVQPVCAAVAMLVSKVRERDLVGNCVPPEMTAAQARLEQLSDRTIREAKRWLDDDSQG</sequence>
<evidence type="ECO:0000313" key="2">
    <source>
        <dbReference type="Proteomes" id="UP000285084"/>
    </source>
</evidence>
<dbReference type="Proteomes" id="UP000285084">
    <property type="component" value="Unassembled WGS sequence"/>
</dbReference>
<dbReference type="EMBL" id="MRCX01000365">
    <property type="protein sequence ID" value="RKK65793.1"/>
    <property type="molecule type" value="Genomic_DNA"/>
</dbReference>
<organism evidence="1 2">
    <name type="scientific">Fusarium oxysporum</name>
    <name type="common">Fusarium vascular wilt</name>
    <dbReference type="NCBI Taxonomy" id="5507"/>
    <lineage>
        <taxon>Eukaryota</taxon>
        <taxon>Fungi</taxon>
        <taxon>Dikarya</taxon>
        <taxon>Ascomycota</taxon>
        <taxon>Pezizomycotina</taxon>
        <taxon>Sordariomycetes</taxon>
        <taxon>Hypocreomycetidae</taxon>
        <taxon>Hypocreales</taxon>
        <taxon>Nectriaceae</taxon>
        <taxon>Fusarium</taxon>
        <taxon>Fusarium oxysporum species complex</taxon>
    </lineage>
</organism>
<dbReference type="VEuPathDB" id="FungiDB:FOXG_21800"/>
<gene>
    <name evidence="1" type="ORF">BFJ69_g15973</name>
</gene>
<reference evidence="1 2" key="1">
    <citation type="journal article" date="2018" name="Sci. Rep.">
        <title>Characterisation of pathogen-specific regions and novel effector candidates in Fusarium oxysporum f. sp. cepae.</title>
        <authorList>
            <person name="Armitage A.D."/>
            <person name="Taylor A."/>
            <person name="Sobczyk M.K."/>
            <person name="Baxter L."/>
            <person name="Greenfield B.P."/>
            <person name="Bates H.J."/>
            <person name="Wilson F."/>
            <person name="Jackson A.C."/>
            <person name="Ott S."/>
            <person name="Harrison R.J."/>
            <person name="Clarkson J.P."/>
        </authorList>
    </citation>
    <scope>NUCLEOTIDE SEQUENCE [LARGE SCALE GENOMIC DNA]</scope>
    <source>
        <strain evidence="1 2">Fo_A13</strain>
    </source>
</reference>
<proteinExistence type="predicted"/>
<protein>
    <submittedName>
        <fullName evidence="1">Uncharacterized protein</fullName>
    </submittedName>
</protein>
<dbReference type="VEuPathDB" id="FungiDB:FOIG_16938"/>
<name>A0A420MCN4_FUSOX</name>
<comment type="caution">
    <text evidence="1">The sequence shown here is derived from an EMBL/GenBank/DDBJ whole genome shotgun (WGS) entry which is preliminary data.</text>
</comment>
<dbReference type="AlphaFoldDB" id="A0A420MCN4"/>
<evidence type="ECO:0000313" key="1">
    <source>
        <dbReference type="EMBL" id="RKK65793.1"/>
    </source>
</evidence>
<accession>A0A420MCN4</accession>